<keyword evidence="9" id="KW-0057">Aromatic amino acid biosynthesis</keyword>
<feature type="compositionally biased region" description="Pro residues" evidence="11">
    <location>
        <begin position="70"/>
        <end position="79"/>
    </location>
</feature>
<dbReference type="PANTHER" id="PTHR43622">
    <property type="entry name" value="3-DEHYDROQUINATE SYNTHASE"/>
    <property type="match status" value="1"/>
</dbReference>
<evidence type="ECO:0000256" key="5">
    <source>
        <dbReference type="ARBA" id="ARBA00013031"/>
    </source>
</evidence>
<evidence type="ECO:0000256" key="9">
    <source>
        <dbReference type="ARBA" id="ARBA00023141"/>
    </source>
</evidence>
<dbReference type="PANTHER" id="PTHR43622:SF7">
    <property type="entry name" value="3-DEHYDROQUINATE SYNTHASE, CHLOROPLASTIC"/>
    <property type="match status" value="1"/>
</dbReference>
<dbReference type="OrthoDB" id="197068at2759"/>
<dbReference type="GO" id="GO:0008652">
    <property type="term" value="P:amino acid biosynthetic process"/>
    <property type="evidence" value="ECO:0007669"/>
    <property type="project" value="UniProtKB-KW"/>
</dbReference>
<dbReference type="InterPro" id="IPR050071">
    <property type="entry name" value="Dehydroquinate_synthase"/>
</dbReference>
<keyword evidence="6" id="KW-0028">Amino-acid biosynthesis</keyword>
<proteinExistence type="inferred from homology"/>
<dbReference type="FunFam" id="3.40.50.1970:FF:000001">
    <property type="entry name" value="3-dehydroquinate synthase"/>
    <property type="match status" value="1"/>
</dbReference>
<keyword evidence="15" id="KW-1185">Reference proteome</keyword>
<comment type="catalytic activity">
    <reaction evidence="1">
        <text>7-phospho-2-dehydro-3-deoxy-D-arabino-heptonate = 3-dehydroquinate + phosphate</text>
        <dbReference type="Rhea" id="RHEA:21968"/>
        <dbReference type="ChEBI" id="CHEBI:32364"/>
        <dbReference type="ChEBI" id="CHEBI:43474"/>
        <dbReference type="ChEBI" id="CHEBI:58394"/>
        <dbReference type="EC" id="4.2.3.4"/>
    </reaction>
</comment>
<dbReference type="GO" id="GO:0005737">
    <property type="term" value="C:cytoplasm"/>
    <property type="evidence" value="ECO:0007669"/>
    <property type="project" value="InterPro"/>
</dbReference>
<gene>
    <name evidence="14" type="ORF">BU14_0125s0027</name>
</gene>
<keyword evidence="8" id="KW-0520">NAD</keyword>
<evidence type="ECO:0000256" key="11">
    <source>
        <dbReference type="SAM" id="MobiDB-lite"/>
    </source>
</evidence>
<feature type="domain" description="3-dehydroquinate synthase N-terminal" evidence="12">
    <location>
        <begin position="162"/>
        <end position="274"/>
    </location>
</feature>
<organism evidence="14 15">
    <name type="scientific">Porphyra umbilicalis</name>
    <name type="common">Purple laver</name>
    <name type="synonym">Red alga</name>
    <dbReference type="NCBI Taxonomy" id="2786"/>
    <lineage>
        <taxon>Eukaryota</taxon>
        <taxon>Rhodophyta</taxon>
        <taxon>Bangiophyceae</taxon>
        <taxon>Bangiales</taxon>
        <taxon>Bangiaceae</taxon>
        <taxon>Porphyra</taxon>
    </lineage>
</organism>
<feature type="domain" description="3-dehydroquinate synthase C-terminal" evidence="13">
    <location>
        <begin position="276"/>
        <end position="431"/>
    </location>
</feature>
<dbReference type="InterPro" id="IPR056179">
    <property type="entry name" value="DHQS_C"/>
</dbReference>
<name>A0A1X6PAV9_PORUM</name>
<dbReference type="GO" id="GO:0003856">
    <property type="term" value="F:3-dehydroquinate synthase activity"/>
    <property type="evidence" value="ECO:0007669"/>
    <property type="project" value="UniProtKB-EC"/>
</dbReference>
<dbReference type="GO" id="GO:0046872">
    <property type="term" value="F:metal ion binding"/>
    <property type="evidence" value="ECO:0007669"/>
    <property type="project" value="UniProtKB-KW"/>
</dbReference>
<dbReference type="Gene3D" id="1.20.1090.10">
    <property type="entry name" value="Dehydroquinate synthase-like - alpha domain"/>
    <property type="match status" value="1"/>
</dbReference>
<feature type="region of interest" description="Disordered" evidence="11">
    <location>
        <begin position="1"/>
        <end position="94"/>
    </location>
</feature>
<dbReference type="CDD" id="cd08195">
    <property type="entry name" value="DHQS"/>
    <property type="match status" value="1"/>
</dbReference>
<dbReference type="InterPro" id="IPR030960">
    <property type="entry name" value="DHQS/DOIS_N"/>
</dbReference>
<dbReference type="NCBIfam" id="TIGR01357">
    <property type="entry name" value="aroB"/>
    <property type="match status" value="1"/>
</dbReference>
<evidence type="ECO:0000256" key="3">
    <source>
        <dbReference type="ARBA" id="ARBA00004661"/>
    </source>
</evidence>
<evidence type="ECO:0000259" key="13">
    <source>
        <dbReference type="Pfam" id="PF24621"/>
    </source>
</evidence>
<dbReference type="Gene3D" id="3.40.50.1970">
    <property type="match status" value="1"/>
</dbReference>
<comment type="similarity">
    <text evidence="4">Belongs to the sugar phosphate cyclases superfamily. Dehydroquinate synthase family.</text>
</comment>
<evidence type="ECO:0000256" key="1">
    <source>
        <dbReference type="ARBA" id="ARBA00001393"/>
    </source>
</evidence>
<evidence type="ECO:0000256" key="4">
    <source>
        <dbReference type="ARBA" id="ARBA00005412"/>
    </source>
</evidence>
<dbReference type="Pfam" id="PF01761">
    <property type="entry name" value="DHQ_synthase"/>
    <property type="match status" value="1"/>
</dbReference>
<dbReference type="EC" id="4.2.3.4" evidence="5"/>
<comment type="cofactor">
    <cofactor evidence="2">
        <name>NAD(+)</name>
        <dbReference type="ChEBI" id="CHEBI:57540"/>
    </cofactor>
</comment>
<feature type="compositionally biased region" description="Low complexity" evidence="11">
    <location>
        <begin position="29"/>
        <end position="39"/>
    </location>
</feature>
<accession>A0A1X6PAV9</accession>
<keyword evidence="7" id="KW-0479">Metal-binding</keyword>
<evidence type="ECO:0000256" key="7">
    <source>
        <dbReference type="ARBA" id="ARBA00022723"/>
    </source>
</evidence>
<evidence type="ECO:0000256" key="2">
    <source>
        <dbReference type="ARBA" id="ARBA00001911"/>
    </source>
</evidence>
<dbReference type="Pfam" id="PF24621">
    <property type="entry name" value="DHQS_C"/>
    <property type="match status" value="1"/>
</dbReference>
<dbReference type="InterPro" id="IPR016037">
    <property type="entry name" value="DHQ_synth_AroB"/>
</dbReference>
<dbReference type="Proteomes" id="UP000218209">
    <property type="component" value="Unassembled WGS sequence"/>
</dbReference>
<dbReference type="SUPFAM" id="SSF56796">
    <property type="entry name" value="Dehydroquinate synthase-like"/>
    <property type="match status" value="1"/>
</dbReference>
<evidence type="ECO:0000313" key="15">
    <source>
        <dbReference type="Proteomes" id="UP000218209"/>
    </source>
</evidence>
<dbReference type="GO" id="GO:0009073">
    <property type="term" value="P:aromatic amino acid family biosynthetic process"/>
    <property type="evidence" value="ECO:0007669"/>
    <property type="project" value="UniProtKB-KW"/>
</dbReference>
<comment type="pathway">
    <text evidence="3">Metabolic intermediate biosynthesis; chorismate biosynthesis; chorismate from D-erythrose 4-phosphate and phosphoenolpyruvate: step 2/7.</text>
</comment>
<feature type="compositionally biased region" description="Low complexity" evidence="11">
    <location>
        <begin position="46"/>
        <end position="69"/>
    </location>
</feature>
<dbReference type="AlphaFoldDB" id="A0A1X6PAV9"/>
<evidence type="ECO:0000313" key="14">
    <source>
        <dbReference type="EMBL" id="OSX78039.1"/>
    </source>
</evidence>
<evidence type="ECO:0000256" key="8">
    <source>
        <dbReference type="ARBA" id="ARBA00023027"/>
    </source>
</evidence>
<evidence type="ECO:0000256" key="6">
    <source>
        <dbReference type="ARBA" id="ARBA00022605"/>
    </source>
</evidence>
<reference evidence="14 15" key="1">
    <citation type="submission" date="2017-03" db="EMBL/GenBank/DDBJ databases">
        <title>WGS assembly of Porphyra umbilicalis.</title>
        <authorList>
            <person name="Brawley S.H."/>
            <person name="Blouin N.A."/>
            <person name="Ficko-Blean E."/>
            <person name="Wheeler G.L."/>
            <person name="Lohr M."/>
            <person name="Goodson H.V."/>
            <person name="Jenkins J.W."/>
            <person name="Blaby-Haas C.E."/>
            <person name="Helliwell K.E."/>
            <person name="Chan C."/>
            <person name="Marriage T."/>
            <person name="Bhattacharya D."/>
            <person name="Klein A.S."/>
            <person name="Badis Y."/>
            <person name="Brodie J."/>
            <person name="Cao Y."/>
            <person name="Collen J."/>
            <person name="Dittami S.M."/>
            <person name="Gachon C.M."/>
            <person name="Green B.R."/>
            <person name="Karpowicz S."/>
            <person name="Kim J.W."/>
            <person name="Kudahl U."/>
            <person name="Lin S."/>
            <person name="Michel G."/>
            <person name="Mittag M."/>
            <person name="Olson B.J."/>
            <person name="Pangilinan J."/>
            <person name="Peng Y."/>
            <person name="Qiu H."/>
            <person name="Shu S."/>
            <person name="Singer J.T."/>
            <person name="Smith A.G."/>
            <person name="Sprecher B.N."/>
            <person name="Wagner V."/>
            <person name="Wang W."/>
            <person name="Wang Z.-Y."/>
            <person name="Yan J."/>
            <person name="Yarish C."/>
            <person name="Zoeuner-Riek S."/>
            <person name="Zhuang Y."/>
            <person name="Zou Y."/>
            <person name="Lindquist E.A."/>
            <person name="Grimwood J."/>
            <person name="Barry K."/>
            <person name="Rokhsar D.S."/>
            <person name="Schmutz J."/>
            <person name="Stiller J.W."/>
            <person name="Grossman A.R."/>
            <person name="Prochnik S.E."/>
        </authorList>
    </citation>
    <scope>NUCLEOTIDE SEQUENCE [LARGE SCALE GENOMIC DNA]</scope>
    <source>
        <strain evidence="14">4086291</strain>
    </source>
</reference>
<dbReference type="EMBL" id="KV918822">
    <property type="protein sequence ID" value="OSX78039.1"/>
    <property type="molecule type" value="Genomic_DNA"/>
</dbReference>
<dbReference type="HAMAP" id="MF_00110">
    <property type="entry name" value="DHQ_synthase"/>
    <property type="match status" value="1"/>
</dbReference>
<keyword evidence="10" id="KW-0456">Lyase</keyword>
<protein>
    <recommendedName>
        <fullName evidence="5">3-dehydroquinate synthase</fullName>
        <ecNumber evidence="5">4.2.3.4</ecNumber>
    </recommendedName>
</protein>
<evidence type="ECO:0000259" key="12">
    <source>
        <dbReference type="Pfam" id="PF01761"/>
    </source>
</evidence>
<sequence length="491" mass="51634">MLADRRRPTRRFPMAFIPAAPSLGAVGWRGDPPSCSRSGPPRPTARRGAPPTPRRASTRPAVAMTATPSAPSPPPPPSPATNDGRPTPGADGLRASTTLTVSAASRTYPIHFGDGLLGDPASYAPYITGDKCLIVTNTTVGPLYAERVVAALTALGKAVSVLALPDGEEYKDMERLNTILDRAMELRLDRKSTLLALGGGVVGDITGFAASVYVRGVPFVQLPTTLLAVVDSAVGGKTAVNHRLGKNMIGAFYQPRAVLVDATVLATLDDRQLAAGIAEVVKYGLIRDLPLLGWLEANMEALTARQPGALEHAMLASCANKAAVVAADETEGGVRATLNLGHTFGHAIEAAMGYGTWLHGEAVAAGMVMATEMSKRLGWLPAAADDPPGEAGAAAVKRVEALLARAGLPVRPPPSMTLETFMTYMSVDKKVESGVLKLVLLEGVGSAVVTAAYDKEVLYDTIMYYQRLFQDKPGEYENALLHLEGTEVVNP</sequence>
<evidence type="ECO:0000256" key="10">
    <source>
        <dbReference type="ARBA" id="ARBA00023239"/>
    </source>
</evidence>